<name>A0A5N6MMS1_9ASTR</name>
<reference evidence="3 4" key="1">
    <citation type="submission" date="2019-05" db="EMBL/GenBank/DDBJ databases">
        <title>Mikania micrantha, genome provides insights into the molecular mechanism of rapid growth.</title>
        <authorList>
            <person name="Liu B."/>
        </authorList>
    </citation>
    <scope>NUCLEOTIDE SEQUENCE [LARGE SCALE GENOMIC DNA]</scope>
    <source>
        <strain evidence="3">NLD-2019</strain>
        <tissue evidence="3">Leaf</tissue>
    </source>
</reference>
<organism evidence="3 4">
    <name type="scientific">Mikania micrantha</name>
    <name type="common">bitter vine</name>
    <dbReference type="NCBI Taxonomy" id="192012"/>
    <lineage>
        <taxon>Eukaryota</taxon>
        <taxon>Viridiplantae</taxon>
        <taxon>Streptophyta</taxon>
        <taxon>Embryophyta</taxon>
        <taxon>Tracheophyta</taxon>
        <taxon>Spermatophyta</taxon>
        <taxon>Magnoliopsida</taxon>
        <taxon>eudicotyledons</taxon>
        <taxon>Gunneridae</taxon>
        <taxon>Pentapetalae</taxon>
        <taxon>asterids</taxon>
        <taxon>campanulids</taxon>
        <taxon>Asterales</taxon>
        <taxon>Asteraceae</taxon>
        <taxon>Asteroideae</taxon>
        <taxon>Heliantheae alliance</taxon>
        <taxon>Eupatorieae</taxon>
        <taxon>Mikania</taxon>
    </lineage>
</organism>
<feature type="compositionally biased region" description="Basic and acidic residues" evidence="1">
    <location>
        <begin position="27"/>
        <end position="52"/>
    </location>
</feature>
<proteinExistence type="predicted"/>
<feature type="domain" description="PB1-like" evidence="2">
    <location>
        <begin position="90"/>
        <end position="184"/>
    </location>
</feature>
<accession>A0A5N6MMS1</accession>
<feature type="region of interest" description="Disordered" evidence="1">
    <location>
        <begin position="21"/>
        <end position="52"/>
    </location>
</feature>
<dbReference type="InterPro" id="IPR058594">
    <property type="entry name" value="PB1-like_dom_pln"/>
</dbReference>
<keyword evidence="4" id="KW-1185">Reference proteome</keyword>
<evidence type="ECO:0000259" key="2">
    <source>
        <dbReference type="Pfam" id="PF26130"/>
    </source>
</evidence>
<sequence length="300" mass="34209">MEPVEENDVLAIVDGVEDGITNCGDGENLRDDSDDGESLKDNDGDGESLRERKNLKTHIDMVAAKADNVRNDHWKQQESISMLHLSQNSNLFSLKVYHGGRFSKLPGRQYVGGKISFVDMIDFDEFSLHEVNSMIQEIGYPKDEEFCYYFRDSNRDLDFGLKALRNDMDVIELLKYVPNNKIIELFTSTSSQNDVFGDSIRHLTLERNQNVGDQGIDCTVANNTNVEEDDMVDDAYDVKTDFEATNFENIDLIVDKENDIVDVQVDMTHFRSAVNSNLELSDEEVNDLEYDEVDHDDFDS</sequence>
<dbReference type="AlphaFoldDB" id="A0A5N6MMS1"/>
<evidence type="ECO:0000256" key="1">
    <source>
        <dbReference type="SAM" id="MobiDB-lite"/>
    </source>
</evidence>
<protein>
    <recommendedName>
        <fullName evidence="2">PB1-like domain-containing protein</fullName>
    </recommendedName>
</protein>
<dbReference type="Pfam" id="PF26130">
    <property type="entry name" value="PB1-like"/>
    <property type="match status" value="1"/>
</dbReference>
<dbReference type="EMBL" id="SZYD01000015">
    <property type="protein sequence ID" value="KAD3640867.1"/>
    <property type="molecule type" value="Genomic_DNA"/>
</dbReference>
<evidence type="ECO:0000313" key="3">
    <source>
        <dbReference type="EMBL" id="KAD3640867.1"/>
    </source>
</evidence>
<comment type="caution">
    <text evidence="3">The sequence shown here is derived from an EMBL/GenBank/DDBJ whole genome shotgun (WGS) entry which is preliminary data.</text>
</comment>
<dbReference type="OrthoDB" id="1723759at2759"/>
<dbReference type="Proteomes" id="UP000326396">
    <property type="component" value="Linkage Group LG5"/>
</dbReference>
<gene>
    <name evidence="3" type="ORF">E3N88_30090</name>
</gene>
<evidence type="ECO:0000313" key="4">
    <source>
        <dbReference type="Proteomes" id="UP000326396"/>
    </source>
</evidence>